<evidence type="ECO:0000256" key="2">
    <source>
        <dbReference type="ARBA" id="ARBA00022803"/>
    </source>
</evidence>
<feature type="repeat" description="TPR" evidence="3">
    <location>
        <begin position="371"/>
        <end position="404"/>
    </location>
</feature>
<evidence type="ECO:0000256" key="1">
    <source>
        <dbReference type="ARBA" id="ARBA00022737"/>
    </source>
</evidence>
<keyword evidence="1" id="KW-0677">Repeat</keyword>
<evidence type="ECO:0000313" key="5">
    <source>
        <dbReference type="EMBL" id="CAF4296442.1"/>
    </source>
</evidence>
<gene>
    <name evidence="6" type="ORF">BYL167_LOCUS27892</name>
    <name evidence="5" type="ORF">GIL414_LOCUS25639</name>
</gene>
<comment type="caution">
    <text evidence="5">The sequence shown here is derived from an EMBL/GenBank/DDBJ whole genome shotgun (WGS) entry which is preliminary data.</text>
</comment>
<dbReference type="Pfam" id="PF13424">
    <property type="entry name" value="TPR_12"/>
    <property type="match status" value="2"/>
</dbReference>
<evidence type="ECO:0000256" key="3">
    <source>
        <dbReference type="PROSITE-ProRule" id="PRU00339"/>
    </source>
</evidence>
<name>A0A8S2U3C5_9BILA</name>
<dbReference type="PANTHER" id="PTHR45641:SF1">
    <property type="entry name" value="AAA+ ATPASE DOMAIN-CONTAINING PROTEIN"/>
    <property type="match status" value="1"/>
</dbReference>
<dbReference type="AlphaFoldDB" id="A0A8S2U3C5"/>
<dbReference type="InterPro" id="IPR019734">
    <property type="entry name" value="TPR_rpt"/>
</dbReference>
<dbReference type="Proteomes" id="UP000681967">
    <property type="component" value="Unassembled WGS sequence"/>
</dbReference>
<keyword evidence="2 3" id="KW-0802">TPR repeat</keyword>
<dbReference type="PROSITE" id="PS50005">
    <property type="entry name" value="TPR"/>
    <property type="match status" value="3"/>
</dbReference>
<keyword evidence="4" id="KW-0175">Coiled coil</keyword>
<protein>
    <recommendedName>
        <fullName evidence="8">Kinesin light chain</fullName>
    </recommendedName>
</protein>
<dbReference type="Gene3D" id="3.90.176.10">
    <property type="entry name" value="Toxin ADP-ribosyltransferase, Chain A, domain 1"/>
    <property type="match status" value="1"/>
</dbReference>
<dbReference type="SUPFAM" id="SSF48452">
    <property type="entry name" value="TPR-like"/>
    <property type="match status" value="2"/>
</dbReference>
<evidence type="ECO:0008006" key="8">
    <source>
        <dbReference type="Google" id="ProtNLM"/>
    </source>
</evidence>
<dbReference type="PANTHER" id="PTHR45641">
    <property type="entry name" value="TETRATRICOPEPTIDE REPEAT PROTEIN (AFU_ORTHOLOGUE AFUA_6G03870)"/>
    <property type="match status" value="1"/>
</dbReference>
<dbReference type="SMART" id="SM00028">
    <property type="entry name" value="TPR"/>
    <property type="match status" value="5"/>
</dbReference>
<dbReference type="EMBL" id="CAJOBJ010035355">
    <property type="protein sequence ID" value="CAF4296442.1"/>
    <property type="molecule type" value="Genomic_DNA"/>
</dbReference>
<dbReference type="InterPro" id="IPR011990">
    <property type="entry name" value="TPR-like_helical_dom_sf"/>
</dbReference>
<feature type="coiled-coil region" evidence="4">
    <location>
        <begin position="175"/>
        <end position="202"/>
    </location>
</feature>
<dbReference type="EMBL" id="CAJOBH010037610">
    <property type="protein sequence ID" value="CAF4311282.1"/>
    <property type="molecule type" value="Genomic_DNA"/>
</dbReference>
<proteinExistence type="predicted"/>
<organism evidence="5 7">
    <name type="scientific">Rotaria magnacalcarata</name>
    <dbReference type="NCBI Taxonomy" id="392030"/>
    <lineage>
        <taxon>Eukaryota</taxon>
        <taxon>Metazoa</taxon>
        <taxon>Spiralia</taxon>
        <taxon>Gnathifera</taxon>
        <taxon>Rotifera</taxon>
        <taxon>Eurotatoria</taxon>
        <taxon>Bdelloidea</taxon>
        <taxon>Philodinida</taxon>
        <taxon>Philodinidae</taxon>
        <taxon>Rotaria</taxon>
    </lineage>
</organism>
<evidence type="ECO:0000313" key="6">
    <source>
        <dbReference type="EMBL" id="CAF4311282.1"/>
    </source>
</evidence>
<evidence type="ECO:0000313" key="7">
    <source>
        <dbReference type="Proteomes" id="UP000681720"/>
    </source>
</evidence>
<reference evidence="5" key="1">
    <citation type="submission" date="2021-02" db="EMBL/GenBank/DDBJ databases">
        <authorList>
            <person name="Nowell W R."/>
        </authorList>
    </citation>
    <scope>NUCLEOTIDE SEQUENCE</scope>
</reference>
<feature type="repeat" description="TPR" evidence="3">
    <location>
        <begin position="286"/>
        <end position="319"/>
    </location>
</feature>
<accession>A0A8S2U3C5</accession>
<dbReference type="Proteomes" id="UP000681720">
    <property type="component" value="Unassembled WGS sequence"/>
</dbReference>
<evidence type="ECO:0000256" key="4">
    <source>
        <dbReference type="SAM" id="Coils"/>
    </source>
</evidence>
<feature type="repeat" description="TPR" evidence="3">
    <location>
        <begin position="329"/>
        <end position="362"/>
    </location>
</feature>
<sequence length="484" mass="56341">MEAIQVAPNERDFSDDGLEDNSILNRNQRIKRTRDLTVVLKKSHLIMLMKLKNELKISDQGTLSRSREQALSFALDGVVTDDLVYVLFEINADLELDSKPFADVTHLSAIRTEDEILFVLGTTFRIRHVTFDSNENLWIIRLELCNKNESDLNSIFEYYKNRFDEKTSIWHLTDLLFDMNELERAEKLYKRLINEVSEYEAAICYDALGVIAHQKADNDQALTYHNRALQYFKTIFSDDHPVLGYTYEHIGSVHTSLGNYDLALENHEQTFAIWLSVFGEEHTKTTQCLINMGLVYDKKKDFSKALSYYFYALEIYQKTNLLNDHPLFGLLFNNIGYIYFEQDNYREALGYYQKSLQIRLKTLSSAHVDIAVTYHNMASLYFNNRNYKQAMEYFEKADEICKCSYDSTHPLVAMLRNDILKCTVLSVSKLFSTILETKKWLGRVTVTSILGWNVTNIHSAAQVKKTASYERTTFNLKLLLDYTF</sequence>
<dbReference type="Gene3D" id="1.25.40.10">
    <property type="entry name" value="Tetratricopeptide repeat domain"/>
    <property type="match status" value="2"/>
</dbReference>